<dbReference type="Proteomes" id="UP000078316">
    <property type="component" value="Unassembled WGS sequence"/>
</dbReference>
<gene>
    <name evidence="1" type="ORF">A5481_15075</name>
</gene>
<reference evidence="1 2" key="1">
    <citation type="submission" date="2016-04" db="EMBL/GenBank/DDBJ databases">
        <authorList>
            <person name="Evans L.H."/>
            <person name="Alamgir A."/>
            <person name="Owens N."/>
            <person name="Weber N.D."/>
            <person name="Virtaneva K."/>
            <person name="Barbian K."/>
            <person name="Babar A."/>
            <person name="Rosenke K."/>
        </authorList>
    </citation>
    <scope>NUCLEOTIDE SEQUENCE [LARGE SCALE GENOMIC DNA]</scope>
    <source>
        <strain evidence="1 2">PMB02</strain>
    </source>
</reference>
<evidence type="ECO:0000313" key="2">
    <source>
        <dbReference type="Proteomes" id="UP000078316"/>
    </source>
</evidence>
<accession>A0A179SBD8</accession>
<sequence>MKSVAADGSRMARIVQPTIIRSSCLFVDVRAWAQSARRVIGVKTRSRSTASQPAMSAMICRSANSAAS</sequence>
<comment type="caution">
    <text evidence="1">The sequence shown here is derived from an EMBL/GenBank/DDBJ whole genome shotgun (WGS) entry which is preliminary data.</text>
</comment>
<protein>
    <submittedName>
        <fullName evidence="1">Uncharacterized protein</fullName>
    </submittedName>
</protein>
<organism evidence="1 2">
    <name type="scientific">Methylobacterium platani</name>
    <dbReference type="NCBI Taxonomy" id="427683"/>
    <lineage>
        <taxon>Bacteria</taxon>
        <taxon>Pseudomonadati</taxon>
        <taxon>Pseudomonadota</taxon>
        <taxon>Alphaproteobacteria</taxon>
        <taxon>Hyphomicrobiales</taxon>
        <taxon>Methylobacteriaceae</taxon>
        <taxon>Methylobacterium</taxon>
    </lineage>
</organism>
<dbReference type="AlphaFoldDB" id="A0A179SBD8"/>
<evidence type="ECO:0000313" key="1">
    <source>
        <dbReference type="EMBL" id="OAS24087.1"/>
    </source>
</evidence>
<proteinExistence type="predicted"/>
<name>A0A179SBD8_9HYPH</name>
<dbReference type="EMBL" id="LWHQ01000027">
    <property type="protein sequence ID" value="OAS24087.1"/>
    <property type="molecule type" value="Genomic_DNA"/>
</dbReference>